<protein>
    <submittedName>
        <fullName evidence="6">4Fe-4S dicluster domain-containing protein</fullName>
    </submittedName>
</protein>
<dbReference type="Proteomes" id="UP000772181">
    <property type="component" value="Unassembled WGS sequence"/>
</dbReference>
<evidence type="ECO:0000313" key="6">
    <source>
        <dbReference type="EMBL" id="MBI4595575.1"/>
    </source>
</evidence>
<feature type="domain" description="4Fe-4S ferredoxin-type" evidence="5">
    <location>
        <begin position="59"/>
        <end position="90"/>
    </location>
</feature>
<dbReference type="EMBL" id="JACQWF010000193">
    <property type="protein sequence ID" value="MBI4595575.1"/>
    <property type="molecule type" value="Genomic_DNA"/>
</dbReference>
<dbReference type="CDD" id="cd10551">
    <property type="entry name" value="PsrB"/>
    <property type="match status" value="1"/>
</dbReference>
<dbReference type="PANTHER" id="PTHR43177">
    <property type="entry name" value="PROTEIN NRFC"/>
    <property type="match status" value="1"/>
</dbReference>
<dbReference type="InterPro" id="IPR017896">
    <property type="entry name" value="4Fe4S_Fe-S-bd"/>
</dbReference>
<dbReference type="PANTHER" id="PTHR43177:SF3">
    <property type="entry name" value="PROTEIN NRFC HOMOLOG"/>
    <property type="match status" value="1"/>
</dbReference>
<gene>
    <name evidence="6" type="ORF">HY730_04260</name>
</gene>
<feature type="domain" description="4Fe-4S ferredoxin-type" evidence="5">
    <location>
        <begin position="92"/>
        <end position="121"/>
    </location>
</feature>
<proteinExistence type="predicted"/>
<dbReference type="SUPFAM" id="SSF54862">
    <property type="entry name" value="4Fe-4S ferredoxins"/>
    <property type="match status" value="1"/>
</dbReference>
<dbReference type="PROSITE" id="PS51379">
    <property type="entry name" value="4FE4S_FER_2"/>
    <property type="match status" value="3"/>
</dbReference>
<dbReference type="InterPro" id="IPR017900">
    <property type="entry name" value="4Fe4S_Fe_S_CS"/>
</dbReference>
<evidence type="ECO:0000256" key="1">
    <source>
        <dbReference type="ARBA" id="ARBA00022485"/>
    </source>
</evidence>
<reference evidence="6" key="1">
    <citation type="submission" date="2020-07" db="EMBL/GenBank/DDBJ databases">
        <title>Huge and variable diversity of episymbiotic CPR bacteria and DPANN archaea in groundwater ecosystems.</title>
        <authorList>
            <person name="He C.Y."/>
            <person name="Keren R."/>
            <person name="Whittaker M."/>
            <person name="Farag I.F."/>
            <person name="Doudna J."/>
            <person name="Cate J.H.D."/>
            <person name="Banfield J.F."/>
        </authorList>
    </citation>
    <scope>NUCLEOTIDE SEQUENCE</scope>
    <source>
        <strain evidence="6">NC_groundwater_1482_Ag_S-0.65um_47_24</strain>
    </source>
</reference>
<name>A0A933LPZ1_UNCTE</name>
<accession>A0A933LPZ1</accession>
<keyword evidence="4" id="KW-0411">Iron-sulfur</keyword>
<evidence type="ECO:0000256" key="3">
    <source>
        <dbReference type="ARBA" id="ARBA00023004"/>
    </source>
</evidence>
<evidence type="ECO:0000256" key="2">
    <source>
        <dbReference type="ARBA" id="ARBA00022723"/>
    </source>
</evidence>
<organism evidence="6 7">
    <name type="scientific">Tectimicrobiota bacterium</name>
    <dbReference type="NCBI Taxonomy" id="2528274"/>
    <lineage>
        <taxon>Bacteria</taxon>
        <taxon>Pseudomonadati</taxon>
        <taxon>Nitrospinota/Tectimicrobiota group</taxon>
        <taxon>Candidatus Tectimicrobiota</taxon>
    </lineage>
</organism>
<keyword evidence="2" id="KW-0479">Metal-binding</keyword>
<keyword evidence="3" id="KW-0408">Iron</keyword>
<dbReference type="InterPro" id="IPR050954">
    <property type="entry name" value="ET_IronSulfur_Cluster-Binding"/>
</dbReference>
<dbReference type="Pfam" id="PF13247">
    <property type="entry name" value="Fer4_11"/>
    <property type="match status" value="1"/>
</dbReference>
<evidence type="ECO:0000256" key="4">
    <source>
        <dbReference type="ARBA" id="ARBA00023014"/>
    </source>
</evidence>
<dbReference type="Pfam" id="PF12797">
    <property type="entry name" value="Fer4_2"/>
    <property type="match status" value="1"/>
</dbReference>
<comment type="caution">
    <text evidence="6">The sequence shown here is derived from an EMBL/GenBank/DDBJ whole genome shotgun (WGS) entry which is preliminary data.</text>
</comment>
<dbReference type="GO" id="GO:0046872">
    <property type="term" value="F:metal ion binding"/>
    <property type="evidence" value="ECO:0007669"/>
    <property type="project" value="UniProtKB-KW"/>
</dbReference>
<feature type="domain" description="4Fe-4S ferredoxin-type" evidence="5">
    <location>
        <begin position="4"/>
        <end position="34"/>
    </location>
</feature>
<evidence type="ECO:0000313" key="7">
    <source>
        <dbReference type="Proteomes" id="UP000772181"/>
    </source>
</evidence>
<dbReference type="Gene3D" id="3.30.70.20">
    <property type="match status" value="2"/>
</dbReference>
<evidence type="ECO:0000259" key="5">
    <source>
        <dbReference type="PROSITE" id="PS51379"/>
    </source>
</evidence>
<sequence>MPSWGMVIDLDKCTACQACVVACKAENNVPIVDPQQSEMGRTILWMELIPIIEGEYPKLKARYIPRPCMHCEHPPCTKVCPVHATYQSKETGIVGQIYPRCIGCRYCMNACPYSVRYFNWYEPNWPKELENAFNPDVSRRPKGVVEKCTFCHHRLQKAKERAKAENREMRESDYVPACVQTCPAKAMYFGDLEDSGSTVSRLSKQSRAFKLLEDLGTEPRVIYLREGEWHG</sequence>
<dbReference type="GO" id="GO:0051539">
    <property type="term" value="F:4 iron, 4 sulfur cluster binding"/>
    <property type="evidence" value="ECO:0007669"/>
    <property type="project" value="UniProtKB-KW"/>
</dbReference>
<dbReference type="AlphaFoldDB" id="A0A933LPZ1"/>
<keyword evidence="1" id="KW-0004">4Fe-4S</keyword>
<dbReference type="PROSITE" id="PS00198">
    <property type="entry name" value="4FE4S_FER_1"/>
    <property type="match status" value="1"/>
</dbReference>